<dbReference type="Gene3D" id="2.40.50.140">
    <property type="entry name" value="Nucleic acid-binding proteins"/>
    <property type="match status" value="1"/>
</dbReference>
<dbReference type="PANTHER" id="PTHR33991:SF1">
    <property type="entry name" value="DNA REPAIR PROTEIN RECO"/>
    <property type="match status" value="1"/>
</dbReference>
<proteinExistence type="inferred from homology"/>
<dbReference type="STRING" id="458.Lrub_1195"/>
<evidence type="ECO:0000256" key="6">
    <source>
        <dbReference type="ARBA" id="ARBA00023204"/>
    </source>
</evidence>
<feature type="domain" description="DNA replication/recombination mediator RecO N-terminal" evidence="9">
    <location>
        <begin position="1"/>
        <end position="75"/>
    </location>
</feature>
<name>A0A0W0XW16_9GAMM</name>
<reference evidence="10 11" key="1">
    <citation type="submission" date="2015-11" db="EMBL/GenBank/DDBJ databases">
        <title>Genomic analysis of 38 Legionella species identifies large and diverse effector repertoires.</title>
        <authorList>
            <person name="Burstein D."/>
            <person name="Amaro F."/>
            <person name="Zusman T."/>
            <person name="Lifshitz Z."/>
            <person name="Cohen O."/>
            <person name="Gilbert J.A."/>
            <person name="Pupko T."/>
            <person name="Shuman H.A."/>
            <person name="Segal G."/>
        </authorList>
    </citation>
    <scope>NUCLEOTIDE SEQUENCE [LARGE SCALE GENOMIC DNA]</scope>
    <source>
        <strain evidence="10 11">WA-270A-C2</strain>
    </source>
</reference>
<evidence type="ECO:0000256" key="7">
    <source>
        <dbReference type="ARBA" id="ARBA00033409"/>
    </source>
</evidence>
<dbReference type="PANTHER" id="PTHR33991">
    <property type="entry name" value="DNA REPAIR PROTEIN RECO"/>
    <property type="match status" value="1"/>
</dbReference>
<dbReference type="Pfam" id="PF02565">
    <property type="entry name" value="RecO_C"/>
    <property type="match status" value="1"/>
</dbReference>
<dbReference type="InterPro" id="IPR022572">
    <property type="entry name" value="DNA_rep/recomb_RecO_N"/>
</dbReference>
<evidence type="ECO:0000313" key="11">
    <source>
        <dbReference type="Proteomes" id="UP000054608"/>
    </source>
</evidence>
<dbReference type="InterPro" id="IPR003717">
    <property type="entry name" value="RecO"/>
</dbReference>
<dbReference type="OrthoDB" id="9804792at2"/>
<dbReference type="RefSeq" id="WP_058531274.1">
    <property type="nucleotide sequence ID" value="NZ_CAAAIN010000001.1"/>
</dbReference>
<sequence length="247" mass="27226">MTTNQHEAWLLHKRPAGDTSVHLSFFTPEQGLLHGLYRGGRTGKKQALLQAFTPLWVAVDTRQDWHYINRLEPLAPSLKLSGLSLFAGLYVNELLYYTLNAGESYTSLFESYQYTLQGLATVNNKLAIEALLRRFEMQLLEVCGYSLLLTCDVDGLPLDPLAQYGFAVGRGLVKSSPGFSGQSVLGLAHNQFDDLQVLKTAKFILRQAIDHLLGGRELKSRALFPGMAKIKSSLLSGHASTAGEGKE</sequence>
<keyword evidence="11" id="KW-1185">Reference proteome</keyword>
<dbReference type="GO" id="GO:0006302">
    <property type="term" value="P:double-strand break repair"/>
    <property type="evidence" value="ECO:0007669"/>
    <property type="project" value="TreeGrafter"/>
</dbReference>
<comment type="function">
    <text evidence="1 8">Involved in DNA repair and RecF pathway recombination.</text>
</comment>
<evidence type="ECO:0000256" key="2">
    <source>
        <dbReference type="ARBA" id="ARBA00007452"/>
    </source>
</evidence>
<protein>
    <recommendedName>
        <fullName evidence="3 8">DNA repair protein RecO</fullName>
    </recommendedName>
    <alternativeName>
        <fullName evidence="7 8">Recombination protein O</fullName>
    </alternativeName>
</protein>
<dbReference type="GO" id="GO:0043590">
    <property type="term" value="C:bacterial nucleoid"/>
    <property type="evidence" value="ECO:0007669"/>
    <property type="project" value="TreeGrafter"/>
</dbReference>
<evidence type="ECO:0000256" key="5">
    <source>
        <dbReference type="ARBA" id="ARBA00023172"/>
    </source>
</evidence>
<organism evidence="10 11">
    <name type="scientific">Legionella rubrilucens</name>
    <dbReference type="NCBI Taxonomy" id="458"/>
    <lineage>
        <taxon>Bacteria</taxon>
        <taxon>Pseudomonadati</taxon>
        <taxon>Pseudomonadota</taxon>
        <taxon>Gammaproteobacteria</taxon>
        <taxon>Legionellales</taxon>
        <taxon>Legionellaceae</taxon>
        <taxon>Legionella</taxon>
    </lineage>
</organism>
<evidence type="ECO:0000259" key="9">
    <source>
        <dbReference type="Pfam" id="PF11967"/>
    </source>
</evidence>
<dbReference type="Pfam" id="PF11967">
    <property type="entry name" value="RecO_N"/>
    <property type="match status" value="1"/>
</dbReference>
<keyword evidence="4 8" id="KW-0227">DNA damage</keyword>
<dbReference type="PATRIC" id="fig|458.5.peg.1235"/>
<dbReference type="GO" id="GO:0006310">
    <property type="term" value="P:DNA recombination"/>
    <property type="evidence" value="ECO:0007669"/>
    <property type="project" value="UniProtKB-UniRule"/>
</dbReference>
<dbReference type="SUPFAM" id="SSF57863">
    <property type="entry name" value="ArfGap/RecO-like zinc finger"/>
    <property type="match status" value="1"/>
</dbReference>
<comment type="similarity">
    <text evidence="2 8">Belongs to the RecO family.</text>
</comment>
<dbReference type="Gene3D" id="1.20.1440.120">
    <property type="entry name" value="Recombination protein O, C-terminal domain"/>
    <property type="match status" value="1"/>
</dbReference>
<dbReference type="InterPro" id="IPR037278">
    <property type="entry name" value="ARFGAP/RecO"/>
</dbReference>
<evidence type="ECO:0000313" key="10">
    <source>
        <dbReference type="EMBL" id="KTD48844.1"/>
    </source>
</evidence>
<evidence type="ECO:0000256" key="4">
    <source>
        <dbReference type="ARBA" id="ARBA00022763"/>
    </source>
</evidence>
<dbReference type="InterPro" id="IPR012340">
    <property type="entry name" value="NA-bd_OB-fold"/>
</dbReference>
<keyword evidence="6 8" id="KW-0234">DNA repair</keyword>
<dbReference type="InterPro" id="IPR042242">
    <property type="entry name" value="RecO_C"/>
</dbReference>
<evidence type="ECO:0000256" key="3">
    <source>
        <dbReference type="ARBA" id="ARBA00021310"/>
    </source>
</evidence>
<evidence type="ECO:0000256" key="8">
    <source>
        <dbReference type="HAMAP-Rule" id="MF_00201"/>
    </source>
</evidence>
<dbReference type="HAMAP" id="MF_00201">
    <property type="entry name" value="RecO"/>
    <property type="match status" value="1"/>
</dbReference>
<dbReference type="Proteomes" id="UP000054608">
    <property type="component" value="Unassembled WGS sequence"/>
</dbReference>
<comment type="caution">
    <text evidence="10">The sequence shown here is derived from an EMBL/GenBank/DDBJ whole genome shotgun (WGS) entry which is preliminary data.</text>
</comment>
<dbReference type="AlphaFoldDB" id="A0A0W0XW16"/>
<dbReference type="EMBL" id="LNYT01000007">
    <property type="protein sequence ID" value="KTD48844.1"/>
    <property type="molecule type" value="Genomic_DNA"/>
</dbReference>
<keyword evidence="5 8" id="KW-0233">DNA recombination</keyword>
<accession>A0A0W0XW16</accession>
<dbReference type="NCBIfam" id="TIGR00613">
    <property type="entry name" value="reco"/>
    <property type="match status" value="1"/>
</dbReference>
<evidence type="ECO:0000256" key="1">
    <source>
        <dbReference type="ARBA" id="ARBA00003065"/>
    </source>
</evidence>
<dbReference type="SUPFAM" id="SSF50249">
    <property type="entry name" value="Nucleic acid-binding proteins"/>
    <property type="match status" value="1"/>
</dbReference>
<gene>
    <name evidence="8 10" type="primary">recO</name>
    <name evidence="10" type="ORF">Lrub_1195</name>
</gene>